<dbReference type="PANTHER" id="PTHR43881:SF5">
    <property type="entry name" value="GAMMA-GLUTAMYLTRANSPEPTIDASE"/>
    <property type="match status" value="1"/>
</dbReference>
<dbReference type="PRINTS" id="PR01210">
    <property type="entry name" value="GGTRANSPTASE"/>
</dbReference>
<organism evidence="1 2">
    <name type="scientific">Nocardioides marinquilinus</name>
    <dbReference type="NCBI Taxonomy" id="1210400"/>
    <lineage>
        <taxon>Bacteria</taxon>
        <taxon>Bacillati</taxon>
        <taxon>Actinomycetota</taxon>
        <taxon>Actinomycetes</taxon>
        <taxon>Propionibacteriales</taxon>
        <taxon>Nocardioidaceae</taxon>
        <taxon>Nocardioides</taxon>
    </lineage>
</organism>
<dbReference type="PANTHER" id="PTHR43881">
    <property type="entry name" value="GAMMA-GLUTAMYLTRANSPEPTIDASE (AFU_ORTHOLOGUE AFUA_4G13580)"/>
    <property type="match status" value="1"/>
</dbReference>
<dbReference type="Proteomes" id="UP001500221">
    <property type="component" value="Unassembled WGS sequence"/>
</dbReference>
<comment type="caution">
    <text evidence="1">The sequence shown here is derived from an EMBL/GenBank/DDBJ whole genome shotgun (WGS) entry which is preliminary data.</text>
</comment>
<protein>
    <submittedName>
        <fullName evidence="1">Gamma-glutamyltransferase family protein</fullName>
    </submittedName>
</protein>
<proteinExistence type="predicted"/>
<dbReference type="InterPro" id="IPR052896">
    <property type="entry name" value="GGT-like_enzyme"/>
</dbReference>
<dbReference type="SUPFAM" id="SSF56235">
    <property type="entry name" value="N-terminal nucleophile aminohydrolases (Ntn hydrolases)"/>
    <property type="match status" value="1"/>
</dbReference>
<dbReference type="EMBL" id="BAABKG010000004">
    <property type="protein sequence ID" value="GAA5152365.1"/>
    <property type="molecule type" value="Genomic_DNA"/>
</dbReference>
<gene>
    <name evidence="1" type="ORF">GCM10023340_32570</name>
</gene>
<dbReference type="Gene3D" id="3.60.20.40">
    <property type="match status" value="1"/>
</dbReference>
<sequence>MNGAVATVDHRATAAAEAVLREGGSAADAAVCANAVLAVTGQHLCGAGGDLVALVRTPTGDVEALLAVGRFGSNSEAARLRAEGHRRVPHQGDPRAVTVPGCVDGWTALHARHGRLPLARLLEPAVALATDGFEVTPLLAAALPSVAHVAGGEELVGDLPVAAGDRRRRPALAAALAAIGRDGRDAWYGGAFGRGLQALAPGLFSDADLARDQAGWTTPARLRVGDAVLLSTPPPTAGHLVLAGAHVAHAVGALGGGDPHLLVEAARAVGGDRLEVLHEDADPAALLDPGRLAAQAATVDPHRRAPGHWPAGSGGTTYLCVADGDGLVVSLSQSNASGFGSGLAVREVGVFLHNRGIGASLDPDSPALLRPGGRPTTTLVPALRLAGGHDAGTVTALGTMGGDAQPQILLQLLDALATGATPAEALARPRWALEGRDGTGFDTWQPGPDGRVEPAVLLEDAAPEAWARDLRALGHDVHARERGIGHAQLLVRHGDGSEARLVAAADPRAGTGDARAW</sequence>
<accession>A0ABP9PUE6</accession>
<keyword evidence="2" id="KW-1185">Reference proteome</keyword>
<evidence type="ECO:0000313" key="2">
    <source>
        <dbReference type="Proteomes" id="UP001500221"/>
    </source>
</evidence>
<dbReference type="RefSeq" id="WP_345460874.1">
    <property type="nucleotide sequence ID" value="NZ_BAABKG010000004.1"/>
</dbReference>
<reference evidence="2" key="1">
    <citation type="journal article" date="2019" name="Int. J. Syst. Evol. Microbiol.">
        <title>The Global Catalogue of Microorganisms (GCM) 10K type strain sequencing project: providing services to taxonomists for standard genome sequencing and annotation.</title>
        <authorList>
            <consortium name="The Broad Institute Genomics Platform"/>
            <consortium name="The Broad Institute Genome Sequencing Center for Infectious Disease"/>
            <person name="Wu L."/>
            <person name="Ma J."/>
        </authorList>
    </citation>
    <scope>NUCLEOTIDE SEQUENCE [LARGE SCALE GENOMIC DNA]</scope>
    <source>
        <strain evidence="2">JCM 18459</strain>
    </source>
</reference>
<name>A0ABP9PUE6_9ACTN</name>
<evidence type="ECO:0000313" key="1">
    <source>
        <dbReference type="EMBL" id="GAA5152365.1"/>
    </source>
</evidence>
<dbReference type="InterPro" id="IPR043137">
    <property type="entry name" value="GGT_ssub_C"/>
</dbReference>
<dbReference type="InterPro" id="IPR029055">
    <property type="entry name" value="Ntn_hydrolases_N"/>
</dbReference>
<dbReference type="Pfam" id="PF01019">
    <property type="entry name" value="G_glu_transpept"/>
    <property type="match status" value="1"/>
</dbReference>